<sequence length="438" mass="51704">MVEKNDQIEGNGRLFELFLEKEVWTMLEKLVRSGTYDSEKEVIIQAIKNLHERTKARENGSKGEMSESLSTDLKQIYGFDFEERKKLYWNENKKIVRSPRYLLKILPEFSLPHLTEVEQEQDVKLEVFDEKLATQRQLYGSESIGLNWYFNNRILPVKLAAIVLIQKINKEENAWIELDELKKDFLTYVKQFDFIIRNVIDELKDIISTFPASSGDKNFERKEGRFAHTFVGKLVKKKENKLYDTSDGHYLTGALFEMGLIKAKRVVKKRWGKTMTGKSYKNITNIVYVSITELGLEFAGLNNPLLDFFDKVELAEDNQVYTYEWDNDAPIFSHEEQKFYLDKILPKFEFEHSFVDEMISIGRFEKSGDIKELFERQYLEWLKLNYPQDYQELTGKDDRKLSDFVRMRSLVIMSRLVELGIFVKEPGSKFGPYYLRDK</sequence>
<protein>
    <submittedName>
        <fullName evidence="1">Uncharacterized protein</fullName>
    </submittedName>
</protein>
<evidence type="ECO:0000313" key="3">
    <source>
        <dbReference type="Proteomes" id="UP000030944"/>
    </source>
</evidence>
<dbReference type="GeneID" id="24817277"/>
<proteinExistence type="predicted"/>
<dbReference type="RefSeq" id="WP_048106394.1">
    <property type="nucleotide sequence ID" value="NZ_CP007026.1"/>
</dbReference>
<evidence type="ECO:0000313" key="4">
    <source>
        <dbReference type="Proteomes" id="UP000241022"/>
    </source>
</evidence>
<evidence type="ECO:0000313" key="1">
    <source>
        <dbReference type="EMBL" id="AJA92957.1"/>
    </source>
</evidence>
<dbReference type="KEGG" id="nbv:T478_1406"/>
<keyword evidence="4" id="KW-1185">Reference proteome</keyword>
<dbReference type="STRING" id="1410606.T478_1406"/>
<reference evidence="1 3" key="1">
    <citation type="journal article" date="2015" name="Proc. Natl. Acad. Sci. U.S.A.">
        <title>Genomic and proteomic characterization of "Candidatus Nitrosopelagicus brevis": An ammonia-oxidizing archaeon from the open ocean.</title>
        <authorList>
            <person name="Santoro A.E."/>
            <person name="Dupont C.L."/>
            <person name="Richter R.A."/>
            <person name="Craig M.T."/>
            <person name="Carini P."/>
            <person name="McIlvin M.R."/>
            <person name="Yang Y."/>
            <person name="Orsi W.D."/>
            <person name="Moran D.M."/>
            <person name="Saito M.A."/>
        </authorList>
    </citation>
    <scope>NUCLEOTIDE SEQUENCE [LARGE SCALE GENOMIC DNA]</scope>
    <source>
        <strain evidence="1">CN25</strain>
        <strain evidence="3">V2</strain>
    </source>
</reference>
<name>A0A0A7V1M7_9ARCH</name>
<reference evidence="2 4" key="3">
    <citation type="submission" date="2018-04" db="EMBL/GenBank/DDBJ databases">
        <title>Transcriptomics of ammonia oxidizing archaea.</title>
        <authorList>
            <person name="Carini P."/>
        </authorList>
    </citation>
    <scope>NUCLEOTIDE SEQUENCE [LARGE SCALE GENOMIC DNA]</scope>
    <source>
        <strain evidence="2 4">U25</strain>
    </source>
</reference>
<accession>A0A0A7V1M7</accession>
<evidence type="ECO:0000313" key="2">
    <source>
        <dbReference type="EMBL" id="PTL87208.1"/>
    </source>
</evidence>
<dbReference type="EMBL" id="LXWN01000002">
    <property type="protein sequence ID" value="PTL87208.1"/>
    <property type="molecule type" value="Genomic_DNA"/>
</dbReference>
<dbReference type="AlphaFoldDB" id="A0A0A7V1M7"/>
<reference evidence="2" key="2">
    <citation type="submission" date="2016-05" db="EMBL/GenBank/DDBJ databases">
        <authorList>
            <person name="Lavstsen T."/>
            <person name="Jespersen J.S."/>
        </authorList>
    </citation>
    <scope>NUCLEOTIDE SEQUENCE [LARGE SCALE GENOMIC DNA]</scope>
    <source>
        <strain evidence="2">U25</strain>
    </source>
</reference>
<dbReference type="Proteomes" id="UP000030944">
    <property type="component" value="Chromosome"/>
</dbReference>
<gene>
    <name evidence="2" type="ORF">A7X95_04650</name>
    <name evidence="1" type="ORF">T478_1406</name>
</gene>
<dbReference type="Proteomes" id="UP000241022">
    <property type="component" value="Unassembled WGS sequence"/>
</dbReference>
<dbReference type="HOGENOM" id="CLU_625012_0_0_2"/>
<organism evidence="1 3">
    <name type="scientific">Candidatus Nitrosopelagicus brevis</name>
    <dbReference type="NCBI Taxonomy" id="1410606"/>
    <lineage>
        <taxon>Archaea</taxon>
        <taxon>Nitrososphaerota</taxon>
    </lineage>
</organism>
<dbReference type="EMBL" id="CP007026">
    <property type="protein sequence ID" value="AJA92957.1"/>
    <property type="molecule type" value="Genomic_DNA"/>
</dbReference>